<dbReference type="EMBL" id="BARU01037329">
    <property type="protein sequence ID" value="GAH86982.1"/>
    <property type="molecule type" value="Genomic_DNA"/>
</dbReference>
<dbReference type="InterPro" id="IPR007813">
    <property type="entry name" value="PilN"/>
</dbReference>
<protein>
    <submittedName>
        <fullName evidence="1">Uncharacterized protein</fullName>
    </submittedName>
</protein>
<evidence type="ECO:0000313" key="1">
    <source>
        <dbReference type="EMBL" id="GAH86982.1"/>
    </source>
</evidence>
<accession>X1IZ63</accession>
<reference evidence="1" key="1">
    <citation type="journal article" date="2014" name="Front. Microbiol.">
        <title>High frequency of phylogenetically diverse reductive dehalogenase-homologous genes in deep subseafloor sedimentary metagenomes.</title>
        <authorList>
            <person name="Kawai M."/>
            <person name="Futagami T."/>
            <person name="Toyoda A."/>
            <person name="Takaki Y."/>
            <person name="Nishi S."/>
            <person name="Hori S."/>
            <person name="Arai W."/>
            <person name="Tsubouchi T."/>
            <person name="Morono Y."/>
            <person name="Uchiyama I."/>
            <person name="Ito T."/>
            <person name="Fujiyama A."/>
            <person name="Inagaki F."/>
            <person name="Takami H."/>
        </authorList>
    </citation>
    <scope>NUCLEOTIDE SEQUENCE</scope>
    <source>
        <strain evidence="1">Expedition CK06-06</strain>
    </source>
</reference>
<organism evidence="1">
    <name type="scientific">marine sediment metagenome</name>
    <dbReference type="NCBI Taxonomy" id="412755"/>
    <lineage>
        <taxon>unclassified sequences</taxon>
        <taxon>metagenomes</taxon>
        <taxon>ecological metagenomes</taxon>
    </lineage>
</organism>
<sequence length="60" mass="6640">GSSLNKTIDIGEFMENLIKSPLFTEVALLGMTKRTMDKREVMDFAIGCKLRGPVPLQKGL</sequence>
<dbReference type="AlphaFoldDB" id="X1IZ63"/>
<comment type="caution">
    <text evidence="1">The sequence shown here is derived from an EMBL/GenBank/DDBJ whole genome shotgun (WGS) entry which is preliminary data.</text>
</comment>
<proteinExistence type="predicted"/>
<name>X1IZ63_9ZZZZ</name>
<feature type="non-terminal residue" evidence="1">
    <location>
        <position position="1"/>
    </location>
</feature>
<dbReference type="Pfam" id="PF05137">
    <property type="entry name" value="PilN"/>
    <property type="match status" value="1"/>
</dbReference>
<gene>
    <name evidence="1" type="ORF">S03H2_58192</name>
</gene>